<accession>A0ABX3GQ75</accession>
<evidence type="ECO:0000313" key="2">
    <source>
        <dbReference type="EMBL" id="OMD34641.1"/>
    </source>
</evidence>
<name>A0ABX3GQ75_9BACL</name>
<reference evidence="2 3" key="1">
    <citation type="submission" date="2016-11" db="EMBL/GenBank/DDBJ databases">
        <title>Paenibacillus species isolates.</title>
        <authorList>
            <person name="Beno S.M."/>
        </authorList>
    </citation>
    <scope>NUCLEOTIDE SEQUENCE [LARGE SCALE GENOMIC DNA]</scope>
    <source>
        <strain evidence="2 3">FSL H7-0433</strain>
    </source>
</reference>
<gene>
    <name evidence="2" type="ORF">BSO21_10770</name>
</gene>
<feature type="domain" description="ORF6C" evidence="1">
    <location>
        <begin position="17"/>
        <end position="112"/>
    </location>
</feature>
<dbReference type="Pfam" id="PF10552">
    <property type="entry name" value="ORF6C"/>
    <property type="match status" value="1"/>
</dbReference>
<organism evidence="2 3">
    <name type="scientific">Paenibacillus odorifer</name>
    <dbReference type="NCBI Taxonomy" id="189426"/>
    <lineage>
        <taxon>Bacteria</taxon>
        <taxon>Bacillati</taxon>
        <taxon>Bacillota</taxon>
        <taxon>Bacilli</taxon>
        <taxon>Bacillales</taxon>
        <taxon>Paenibacillaceae</taxon>
        <taxon>Paenibacillus</taxon>
    </lineage>
</organism>
<sequence>MQTQEEWRDQKSLLILLHKREQQIEVLQNRVICTREYQNKLQAKGKVHIAKWAALVTESGYSVNSRRAITRMWGDYKKFFGGLRSYRDTLEIRYEEALHWIDAWTLPTYLMEQPQCQLEEGASQ</sequence>
<dbReference type="EMBL" id="MPVP01000050">
    <property type="protein sequence ID" value="OMD34641.1"/>
    <property type="molecule type" value="Genomic_DNA"/>
</dbReference>
<comment type="caution">
    <text evidence="2">The sequence shown here is derived from an EMBL/GenBank/DDBJ whole genome shotgun (WGS) entry which is preliminary data.</text>
</comment>
<dbReference type="RefSeq" id="WP_076218650.1">
    <property type="nucleotide sequence ID" value="NZ_MPTJ01000018.1"/>
</dbReference>
<evidence type="ECO:0000313" key="3">
    <source>
        <dbReference type="Proteomes" id="UP000187158"/>
    </source>
</evidence>
<protein>
    <recommendedName>
        <fullName evidence="1">ORF6C domain-containing protein</fullName>
    </recommendedName>
</protein>
<keyword evidence="3" id="KW-1185">Reference proteome</keyword>
<dbReference type="Proteomes" id="UP000187158">
    <property type="component" value="Unassembled WGS sequence"/>
</dbReference>
<dbReference type="InterPro" id="IPR018878">
    <property type="entry name" value="ORF6C_dom"/>
</dbReference>
<evidence type="ECO:0000259" key="1">
    <source>
        <dbReference type="Pfam" id="PF10552"/>
    </source>
</evidence>
<proteinExistence type="predicted"/>